<evidence type="ECO:0000313" key="1">
    <source>
        <dbReference type="EMBL" id="MDQ0396208.1"/>
    </source>
</evidence>
<comment type="caution">
    <text evidence="1">The sequence shown here is derived from an EMBL/GenBank/DDBJ whole genome shotgun (WGS) entry which is preliminary data.</text>
</comment>
<sequence>MCYALHERCAPDLAEIERTADLDADWFWRLAERYGIGLSPS</sequence>
<name>A0ABU0FNK9_9HYPH</name>
<accession>A0ABU0FNK9</accession>
<gene>
    <name evidence="1" type="ORF">J3R73_006000</name>
</gene>
<protein>
    <submittedName>
        <fullName evidence="1">Uncharacterized protein</fullName>
    </submittedName>
</protein>
<keyword evidence="2" id="KW-1185">Reference proteome</keyword>
<proteinExistence type="predicted"/>
<evidence type="ECO:0000313" key="2">
    <source>
        <dbReference type="Proteomes" id="UP001237448"/>
    </source>
</evidence>
<reference evidence="1 2" key="1">
    <citation type="submission" date="2023-07" db="EMBL/GenBank/DDBJ databases">
        <title>Genomic Encyclopedia of Type Strains, Phase IV (KMG-IV): sequencing the most valuable type-strain genomes for metagenomic binning, comparative biology and taxonomic classification.</title>
        <authorList>
            <person name="Goeker M."/>
        </authorList>
    </citation>
    <scope>NUCLEOTIDE SEQUENCE [LARGE SCALE GENOMIC DNA]</scope>
    <source>
        <strain evidence="1 2">DSM 5896</strain>
    </source>
</reference>
<dbReference type="Proteomes" id="UP001237448">
    <property type="component" value="Unassembled WGS sequence"/>
</dbReference>
<dbReference type="RefSeq" id="WP_307436135.1">
    <property type="nucleotide sequence ID" value="NZ_JAUSVK010000001.1"/>
</dbReference>
<dbReference type="EMBL" id="JAUSVK010000001">
    <property type="protein sequence ID" value="MDQ0396208.1"/>
    <property type="molecule type" value="Genomic_DNA"/>
</dbReference>
<organism evidence="1 2">
    <name type="scientific">Labrys monachus</name>
    <dbReference type="NCBI Taxonomy" id="217067"/>
    <lineage>
        <taxon>Bacteria</taxon>
        <taxon>Pseudomonadati</taxon>
        <taxon>Pseudomonadota</taxon>
        <taxon>Alphaproteobacteria</taxon>
        <taxon>Hyphomicrobiales</taxon>
        <taxon>Xanthobacteraceae</taxon>
        <taxon>Labrys</taxon>
    </lineage>
</organism>